<gene>
    <name evidence="3" type="ORF">SAMN04488500_106117</name>
</gene>
<dbReference type="Gene3D" id="1.10.101.10">
    <property type="entry name" value="PGBD-like superfamily/PGBD"/>
    <property type="match status" value="1"/>
</dbReference>
<feature type="signal peptide" evidence="1">
    <location>
        <begin position="1"/>
        <end position="24"/>
    </location>
</feature>
<protein>
    <submittedName>
        <fullName evidence="3">Putative peptidoglycan binding domain-containing protein</fullName>
    </submittedName>
</protein>
<evidence type="ECO:0000313" key="3">
    <source>
        <dbReference type="EMBL" id="SMC64182.1"/>
    </source>
</evidence>
<evidence type="ECO:0000256" key="1">
    <source>
        <dbReference type="SAM" id="SignalP"/>
    </source>
</evidence>
<dbReference type="InterPro" id="IPR036365">
    <property type="entry name" value="PGBD-like_sf"/>
</dbReference>
<dbReference type="Pfam" id="PF01471">
    <property type="entry name" value="PG_binding_1"/>
    <property type="match status" value="1"/>
</dbReference>
<evidence type="ECO:0000259" key="2">
    <source>
        <dbReference type="Pfam" id="PF01471"/>
    </source>
</evidence>
<keyword evidence="1" id="KW-0732">Signal</keyword>
<feature type="chain" id="PRO_5012642016" evidence="1">
    <location>
        <begin position="25"/>
        <end position="104"/>
    </location>
</feature>
<sequence>MKKLFVFALIAVFAATISSVDADARGKRGGKWSRYIAPFTAISSVPDTEVQAIQKKLASLGFDCGAVDGLYGPATMDAVRKFQADKGLVVDGLIGPATMQALGL</sequence>
<reference evidence="3 4" key="1">
    <citation type="submission" date="2017-04" db="EMBL/GenBank/DDBJ databases">
        <authorList>
            <person name="Afonso C.L."/>
            <person name="Miller P.J."/>
            <person name="Scott M.A."/>
            <person name="Spackman E."/>
            <person name="Goraichik I."/>
            <person name="Dimitrov K.M."/>
            <person name="Suarez D.L."/>
            <person name="Swayne D.E."/>
        </authorList>
    </citation>
    <scope>NUCLEOTIDE SEQUENCE [LARGE SCALE GENOMIC DNA]</scope>
    <source>
        <strain evidence="3 4">DSM 5090</strain>
    </source>
</reference>
<dbReference type="InterPro" id="IPR036366">
    <property type="entry name" value="PGBDSf"/>
</dbReference>
<dbReference type="EMBL" id="FWXI01000006">
    <property type="protein sequence ID" value="SMC64182.1"/>
    <property type="molecule type" value="Genomic_DNA"/>
</dbReference>
<proteinExistence type="predicted"/>
<organism evidence="3 4">
    <name type="scientific">Sporomusa malonica</name>
    <dbReference type="NCBI Taxonomy" id="112901"/>
    <lineage>
        <taxon>Bacteria</taxon>
        <taxon>Bacillati</taxon>
        <taxon>Bacillota</taxon>
        <taxon>Negativicutes</taxon>
        <taxon>Selenomonadales</taxon>
        <taxon>Sporomusaceae</taxon>
        <taxon>Sporomusa</taxon>
    </lineage>
</organism>
<accession>A0A1W2AUJ8</accession>
<dbReference type="AlphaFoldDB" id="A0A1W2AUJ8"/>
<dbReference type="RefSeq" id="WP_084575333.1">
    <property type="nucleotide sequence ID" value="NZ_CP155572.1"/>
</dbReference>
<evidence type="ECO:0000313" key="4">
    <source>
        <dbReference type="Proteomes" id="UP000192738"/>
    </source>
</evidence>
<dbReference type="OrthoDB" id="9799970at2"/>
<dbReference type="STRING" id="112901.SAMN04488500_106117"/>
<name>A0A1W2AUJ8_9FIRM</name>
<dbReference type="InterPro" id="IPR002477">
    <property type="entry name" value="Peptidoglycan-bd-like"/>
</dbReference>
<dbReference type="Proteomes" id="UP000192738">
    <property type="component" value="Unassembled WGS sequence"/>
</dbReference>
<feature type="domain" description="Peptidoglycan binding-like" evidence="2">
    <location>
        <begin position="48"/>
        <end position="102"/>
    </location>
</feature>
<dbReference type="SUPFAM" id="SSF47090">
    <property type="entry name" value="PGBD-like"/>
    <property type="match status" value="1"/>
</dbReference>
<keyword evidence="4" id="KW-1185">Reference proteome</keyword>